<proteinExistence type="inferred from homology"/>
<dbReference type="Gene3D" id="1.20.1600.10">
    <property type="entry name" value="Outer membrane efflux proteins (OEP)"/>
    <property type="match status" value="1"/>
</dbReference>
<dbReference type="PANTHER" id="PTHR30026">
    <property type="entry name" value="OUTER MEMBRANE PROTEIN TOLC"/>
    <property type="match status" value="1"/>
</dbReference>
<evidence type="ECO:0000256" key="2">
    <source>
        <dbReference type="ARBA" id="ARBA00007613"/>
    </source>
</evidence>
<dbReference type="eggNOG" id="COG1538">
    <property type="taxonomic scope" value="Bacteria"/>
</dbReference>
<evidence type="ECO:0000256" key="3">
    <source>
        <dbReference type="ARBA" id="ARBA00022448"/>
    </source>
</evidence>
<evidence type="ECO:0000256" key="4">
    <source>
        <dbReference type="ARBA" id="ARBA00022452"/>
    </source>
</evidence>
<keyword evidence="3" id="KW-0813">Transport</keyword>
<keyword evidence="6" id="KW-0472">Membrane</keyword>
<dbReference type="GO" id="GO:0009279">
    <property type="term" value="C:cell outer membrane"/>
    <property type="evidence" value="ECO:0007669"/>
    <property type="project" value="UniProtKB-SubCell"/>
</dbReference>
<dbReference type="GO" id="GO:1990281">
    <property type="term" value="C:efflux pump complex"/>
    <property type="evidence" value="ECO:0007669"/>
    <property type="project" value="TreeGrafter"/>
</dbReference>
<name>G8NPQ1_GRAMM</name>
<dbReference type="HOGENOM" id="CLU_594371_0_0_0"/>
<dbReference type="STRING" id="682795.AciX8_2835"/>
<comment type="subcellular location">
    <subcellularLocation>
        <location evidence="1">Cell outer membrane</location>
    </subcellularLocation>
</comment>
<evidence type="ECO:0000256" key="8">
    <source>
        <dbReference type="SAM" id="SignalP"/>
    </source>
</evidence>
<evidence type="ECO:0000313" key="10">
    <source>
        <dbReference type="Proteomes" id="UP000007113"/>
    </source>
</evidence>
<feature type="signal peptide" evidence="8">
    <location>
        <begin position="1"/>
        <end position="46"/>
    </location>
</feature>
<keyword evidence="8" id="KW-0732">Signal</keyword>
<dbReference type="SUPFAM" id="SSF56954">
    <property type="entry name" value="Outer membrane efflux proteins (OEP)"/>
    <property type="match status" value="1"/>
</dbReference>
<dbReference type="KEGG" id="gma:AciX8_2835"/>
<dbReference type="Pfam" id="PF02321">
    <property type="entry name" value="OEP"/>
    <property type="match status" value="2"/>
</dbReference>
<comment type="similarity">
    <text evidence="2">Belongs to the outer membrane factor (OMF) (TC 1.B.17) family.</text>
</comment>
<organism evidence="9 10">
    <name type="scientific">Granulicella mallensis (strain ATCC BAA-1857 / DSM 23137 / MP5ACTX8)</name>
    <dbReference type="NCBI Taxonomy" id="682795"/>
    <lineage>
        <taxon>Bacteria</taxon>
        <taxon>Pseudomonadati</taxon>
        <taxon>Acidobacteriota</taxon>
        <taxon>Terriglobia</taxon>
        <taxon>Terriglobales</taxon>
        <taxon>Acidobacteriaceae</taxon>
        <taxon>Granulicella</taxon>
    </lineage>
</organism>
<keyword evidence="7" id="KW-0998">Cell outer membrane</keyword>
<protein>
    <submittedName>
        <fullName evidence="9">Outer membrane efflux protein</fullName>
    </submittedName>
</protein>
<keyword evidence="10" id="KW-1185">Reference proteome</keyword>
<evidence type="ECO:0000256" key="1">
    <source>
        <dbReference type="ARBA" id="ARBA00004442"/>
    </source>
</evidence>
<evidence type="ECO:0000313" key="9">
    <source>
        <dbReference type="EMBL" id="AEU37140.1"/>
    </source>
</evidence>
<dbReference type="InterPro" id="IPR051906">
    <property type="entry name" value="TolC-like"/>
</dbReference>
<dbReference type="InterPro" id="IPR003423">
    <property type="entry name" value="OMP_efflux"/>
</dbReference>
<keyword evidence="5" id="KW-0812">Transmembrane</keyword>
<dbReference type="EMBL" id="CP003130">
    <property type="protein sequence ID" value="AEU37140.1"/>
    <property type="molecule type" value="Genomic_DNA"/>
</dbReference>
<evidence type="ECO:0000256" key="6">
    <source>
        <dbReference type="ARBA" id="ARBA00023136"/>
    </source>
</evidence>
<keyword evidence="4" id="KW-1134">Transmembrane beta strand</keyword>
<feature type="chain" id="PRO_5003512146" evidence="8">
    <location>
        <begin position="47"/>
        <end position="477"/>
    </location>
</feature>
<evidence type="ECO:0000256" key="5">
    <source>
        <dbReference type="ARBA" id="ARBA00022692"/>
    </source>
</evidence>
<dbReference type="Proteomes" id="UP000007113">
    <property type="component" value="Chromosome"/>
</dbReference>
<evidence type="ECO:0000256" key="7">
    <source>
        <dbReference type="ARBA" id="ARBA00023237"/>
    </source>
</evidence>
<sequence length="477" mass="51192" precursor="true">MLSRTKYAALLMGFRCRDRSSLTRGRQLKRIAALMAFCLLGTSAKAQQETATAERPTISLTVAQAVDLAMQHNRRLRLARLSVDLSKEKQSIAKSNYYPHISNQSTALYVTELQGVSIPAGALGGSAATGLVPPRTVSVGQGALDTFTSGTGLTQPITQLLKIHAGEKAAIADVRSAEFDEADTENSISLVVHQLYFNILTQQAHLEAAKQSVSAAQIAEAESSKEVSEGRSLEVAVLQAHASMLDQQQTVLTQQLSIDDAMLQLDDTLGLPLGTRLVLDDSVGDAPQVPARAEAYASILSHNPKVLSAQQTVEKARAGVSAARDAYIPDITGLARYSYQSGVPFLAHNFGTFGGAITFDLFDGGAREAKVNQAKIELKIADTQLQQTESEIRIQISAAYDKVERLQQLVSVVEEAYRVRTEVARVSSEQVAHSAALESTAAKEAAAAYDTKASLLEAKLGLFLATNDIQQMLGQRP</sequence>
<gene>
    <name evidence="9" type="ordered locus">AciX8_2835</name>
</gene>
<dbReference type="GO" id="GO:0015288">
    <property type="term" value="F:porin activity"/>
    <property type="evidence" value="ECO:0007669"/>
    <property type="project" value="TreeGrafter"/>
</dbReference>
<dbReference type="AlphaFoldDB" id="G8NPQ1"/>
<reference evidence="9 10" key="1">
    <citation type="submission" date="2011-11" db="EMBL/GenBank/DDBJ databases">
        <title>Complete sequence of Granulicella mallensis MP5ACTX8.</title>
        <authorList>
            <consortium name="US DOE Joint Genome Institute"/>
            <person name="Lucas S."/>
            <person name="Copeland A."/>
            <person name="Lapidus A."/>
            <person name="Cheng J.-F."/>
            <person name="Goodwin L."/>
            <person name="Pitluck S."/>
            <person name="Peters L."/>
            <person name="Lu M."/>
            <person name="Detter J.C."/>
            <person name="Han C."/>
            <person name="Tapia R."/>
            <person name="Land M."/>
            <person name="Hauser L."/>
            <person name="Kyrpides N."/>
            <person name="Ivanova N."/>
            <person name="Mikhailova N."/>
            <person name="Pagani I."/>
            <person name="Rawat S."/>
            <person name="Mannisto M."/>
            <person name="Haggblom M."/>
            <person name="Woyke T."/>
        </authorList>
    </citation>
    <scope>NUCLEOTIDE SEQUENCE [LARGE SCALE GENOMIC DNA]</scope>
    <source>
        <strain evidence="10">ATCC BAA-1857 / DSM 23137 / MP5ACTX8</strain>
    </source>
</reference>
<dbReference type="OrthoDB" id="108961at2"/>
<accession>G8NPQ1</accession>
<dbReference type="GO" id="GO:0015562">
    <property type="term" value="F:efflux transmembrane transporter activity"/>
    <property type="evidence" value="ECO:0007669"/>
    <property type="project" value="InterPro"/>
</dbReference>
<dbReference type="PANTHER" id="PTHR30026:SF20">
    <property type="entry name" value="OUTER MEMBRANE PROTEIN TOLC"/>
    <property type="match status" value="1"/>
</dbReference>